<dbReference type="AlphaFoldDB" id="A0A0W0VHG7"/>
<dbReference type="Proteomes" id="UP000054997">
    <property type="component" value="Unassembled WGS sequence"/>
</dbReference>
<name>A0A0W0VHG7_9GAMM</name>
<accession>A0A0W0VHG7</accession>
<keyword evidence="3" id="KW-1185">Reference proteome</keyword>
<evidence type="ECO:0000256" key="1">
    <source>
        <dbReference type="SAM" id="SignalP"/>
    </source>
</evidence>
<dbReference type="Pfam" id="PF16307">
    <property type="entry name" value="DUF4949"/>
    <property type="match status" value="1"/>
</dbReference>
<feature type="chain" id="PRO_5006914805" evidence="1">
    <location>
        <begin position="25"/>
        <end position="142"/>
    </location>
</feature>
<evidence type="ECO:0000313" key="3">
    <source>
        <dbReference type="Proteomes" id="UP000054997"/>
    </source>
</evidence>
<gene>
    <name evidence="2" type="primary">hbp</name>
    <name evidence="2" type="ORF">Llon_2147</name>
</gene>
<dbReference type="InterPro" id="IPR032540">
    <property type="entry name" value="DUF4949"/>
</dbReference>
<dbReference type="PATRIC" id="fig|45068.5.peg.2337"/>
<evidence type="ECO:0000313" key="2">
    <source>
        <dbReference type="EMBL" id="KTD19567.1"/>
    </source>
</evidence>
<feature type="signal peptide" evidence="1">
    <location>
        <begin position="1"/>
        <end position="24"/>
    </location>
</feature>
<sequence>MKLNGKFSALFGGLTLFYSSLAAAQGPAVCPSASAIKAEGVSYAFNLMLDLYLALEGSNYDTDHNWEFAVGIIQAEDEEDALSQGNELVSTLSGQPTPEEIEPGTWACIYNLADDNYLAAAFYSDFPISPAKMKSYYLNKKR</sequence>
<proteinExistence type="predicted"/>
<organism evidence="2 3">
    <name type="scientific">Legionella londiniensis</name>
    <dbReference type="NCBI Taxonomy" id="45068"/>
    <lineage>
        <taxon>Bacteria</taxon>
        <taxon>Pseudomonadati</taxon>
        <taxon>Pseudomonadota</taxon>
        <taxon>Gammaproteobacteria</taxon>
        <taxon>Legionellales</taxon>
        <taxon>Legionellaceae</taxon>
        <taxon>Legionella</taxon>
    </lineage>
</organism>
<reference evidence="2 3" key="1">
    <citation type="submission" date="2015-11" db="EMBL/GenBank/DDBJ databases">
        <title>Genomic analysis of 38 Legionella species identifies large and diverse effector repertoires.</title>
        <authorList>
            <person name="Burstein D."/>
            <person name="Amaro F."/>
            <person name="Zusman T."/>
            <person name="Lifshitz Z."/>
            <person name="Cohen O."/>
            <person name="Gilbert J.A."/>
            <person name="Pupko T."/>
            <person name="Shuman H.A."/>
            <person name="Segal G."/>
        </authorList>
    </citation>
    <scope>NUCLEOTIDE SEQUENCE [LARGE SCALE GENOMIC DNA]</scope>
    <source>
        <strain evidence="2 3">ATCC 49505</strain>
    </source>
</reference>
<dbReference type="RefSeq" id="WP_058530121.1">
    <property type="nucleotide sequence ID" value="NZ_CAAAHZ010000002.1"/>
</dbReference>
<comment type="caution">
    <text evidence="2">The sequence shown here is derived from an EMBL/GenBank/DDBJ whole genome shotgun (WGS) entry which is preliminary data.</text>
</comment>
<keyword evidence="1" id="KW-0732">Signal</keyword>
<dbReference type="OrthoDB" id="5654323at2"/>
<dbReference type="EMBL" id="LNYK01000034">
    <property type="protein sequence ID" value="KTD19567.1"/>
    <property type="molecule type" value="Genomic_DNA"/>
</dbReference>
<protein>
    <submittedName>
        <fullName evidence="2">Hemin binding protein</fullName>
    </submittedName>
</protein>